<gene>
    <name evidence="3" type="ORF">BDQ94DRAFT_158050</name>
</gene>
<dbReference type="RefSeq" id="XP_026628889.1">
    <property type="nucleotide sequence ID" value="XM_026768863.1"/>
</dbReference>
<name>A0A3F3Q9W0_9EURO</name>
<accession>A0A3F3Q9W0</accession>
<dbReference type="Proteomes" id="UP000253729">
    <property type="component" value="Unassembled WGS sequence"/>
</dbReference>
<evidence type="ECO:0000259" key="2">
    <source>
        <dbReference type="PROSITE" id="PS50089"/>
    </source>
</evidence>
<protein>
    <recommendedName>
        <fullName evidence="2">RING-type domain-containing protein</fullName>
    </recommendedName>
</protein>
<keyword evidence="4" id="KW-1185">Reference proteome</keyword>
<feature type="domain" description="RING-type" evidence="2">
    <location>
        <begin position="121"/>
        <end position="179"/>
    </location>
</feature>
<dbReference type="GO" id="GO:0008270">
    <property type="term" value="F:zinc ion binding"/>
    <property type="evidence" value="ECO:0007669"/>
    <property type="project" value="UniProtKB-KW"/>
</dbReference>
<keyword evidence="1" id="KW-0479">Metal-binding</keyword>
<evidence type="ECO:0000313" key="3">
    <source>
        <dbReference type="EMBL" id="RDH35867.1"/>
    </source>
</evidence>
<sequence length="228" mass="25346">MSLSGPSAVTSSVSEEVHTRFLHHSQISEAIGGLPTLPYPLPGSSIDNPIDIDALRNTGNDNSIISHDLQRPGDSIENPSDLDTVSAATGDVTELIASLPVSLAQTELMPDGRSLETYYECKICYCKVVDLVLGCGHTYCYNCFNNFFHDSVLRQARRRQALAYEYLAGRQCKPFCPYCMEVLPGKYTDPEDRDHLKGFYVPPSCPESGRLHCFIDDYMVQGVRLRML</sequence>
<evidence type="ECO:0000313" key="4">
    <source>
        <dbReference type="Proteomes" id="UP000253729"/>
    </source>
</evidence>
<dbReference type="InterPro" id="IPR013083">
    <property type="entry name" value="Znf_RING/FYVE/PHD"/>
</dbReference>
<dbReference type="Gene3D" id="3.30.40.10">
    <property type="entry name" value="Zinc/RING finger domain, C3HC4 (zinc finger)"/>
    <property type="match status" value="1"/>
</dbReference>
<keyword evidence="1" id="KW-0863">Zinc-finger</keyword>
<dbReference type="SMART" id="SM00184">
    <property type="entry name" value="RING"/>
    <property type="match status" value="1"/>
</dbReference>
<dbReference type="AlphaFoldDB" id="A0A3F3Q9W0"/>
<dbReference type="GeneID" id="38137219"/>
<organism evidence="3 4">
    <name type="scientific">Aspergillus welwitschiae</name>
    <dbReference type="NCBI Taxonomy" id="1341132"/>
    <lineage>
        <taxon>Eukaryota</taxon>
        <taxon>Fungi</taxon>
        <taxon>Dikarya</taxon>
        <taxon>Ascomycota</taxon>
        <taxon>Pezizomycotina</taxon>
        <taxon>Eurotiomycetes</taxon>
        <taxon>Eurotiomycetidae</taxon>
        <taxon>Eurotiales</taxon>
        <taxon>Aspergillaceae</taxon>
        <taxon>Aspergillus</taxon>
        <taxon>Aspergillus subgen. Circumdati</taxon>
    </lineage>
</organism>
<reference evidence="3 4" key="1">
    <citation type="submission" date="2018-07" db="EMBL/GenBank/DDBJ databases">
        <title>The genomes of Aspergillus section Nigri reveals drivers in fungal speciation.</title>
        <authorList>
            <consortium name="DOE Joint Genome Institute"/>
            <person name="Vesth T.C."/>
            <person name="Nybo J."/>
            <person name="Theobald S."/>
            <person name="Brandl J."/>
            <person name="Frisvad J.C."/>
            <person name="Nielsen K.F."/>
            <person name="Lyhne E.K."/>
            <person name="Kogle M.E."/>
            <person name="Kuo A."/>
            <person name="Riley R."/>
            <person name="Clum A."/>
            <person name="Nolan M."/>
            <person name="Lipzen A."/>
            <person name="Salamov A."/>
            <person name="Henrissat B."/>
            <person name="Wiebenga A."/>
            <person name="De vries R.P."/>
            <person name="Grigoriev I.V."/>
            <person name="Mortensen U.H."/>
            <person name="Andersen M.R."/>
            <person name="Baker S.E."/>
        </authorList>
    </citation>
    <scope>NUCLEOTIDE SEQUENCE [LARGE SCALE GENOMIC DNA]</scope>
    <source>
        <strain evidence="3 4">CBS 139.54b</strain>
    </source>
</reference>
<keyword evidence="1" id="KW-0862">Zinc</keyword>
<dbReference type="InterPro" id="IPR001841">
    <property type="entry name" value="Znf_RING"/>
</dbReference>
<dbReference type="EMBL" id="KZ852039">
    <property type="protein sequence ID" value="RDH35867.1"/>
    <property type="molecule type" value="Genomic_DNA"/>
</dbReference>
<proteinExistence type="predicted"/>
<evidence type="ECO:0000256" key="1">
    <source>
        <dbReference type="PROSITE-ProRule" id="PRU00175"/>
    </source>
</evidence>
<dbReference type="PROSITE" id="PS50089">
    <property type="entry name" value="ZF_RING_2"/>
    <property type="match status" value="1"/>
</dbReference>